<feature type="coiled-coil region" evidence="1">
    <location>
        <begin position="290"/>
        <end position="356"/>
    </location>
</feature>
<keyword evidence="3" id="KW-1185">Reference proteome</keyword>
<proteinExistence type="predicted"/>
<evidence type="ECO:0000313" key="2">
    <source>
        <dbReference type="EMBL" id="GMI07559.1"/>
    </source>
</evidence>
<organism evidence="2 3">
    <name type="scientific">Triparma retinervis</name>
    <dbReference type="NCBI Taxonomy" id="2557542"/>
    <lineage>
        <taxon>Eukaryota</taxon>
        <taxon>Sar</taxon>
        <taxon>Stramenopiles</taxon>
        <taxon>Ochrophyta</taxon>
        <taxon>Bolidophyceae</taxon>
        <taxon>Parmales</taxon>
        <taxon>Triparmaceae</taxon>
        <taxon>Triparma</taxon>
    </lineage>
</organism>
<comment type="caution">
    <text evidence="2">The sequence shown here is derived from an EMBL/GenBank/DDBJ whole genome shotgun (WGS) entry which is preliminary data.</text>
</comment>
<dbReference type="AlphaFoldDB" id="A0A9W7CMV6"/>
<gene>
    <name evidence="2" type="ORF">TrRE_jg10578</name>
</gene>
<reference evidence="2" key="1">
    <citation type="submission" date="2022-07" db="EMBL/GenBank/DDBJ databases">
        <title>Genome analysis of Parmales, a sister group of diatoms, reveals the evolutionary specialization of diatoms from phago-mixotrophs to photoautotrophs.</title>
        <authorList>
            <person name="Ban H."/>
            <person name="Sato S."/>
            <person name="Yoshikawa S."/>
            <person name="Kazumasa Y."/>
            <person name="Nakamura Y."/>
            <person name="Ichinomiya M."/>
            <person name="Saitoh K."/>
            <person name="Sato N."/>
            <person name="Blanc-Mathieu R."/>
            <person name="Endo H."/>
            <person name="Kuwata A."/>
            <person name="Ogata H."/>
        </authorList>
    </citation>
    <scope>NUCLEOTIDE SEQUENCE</scope>
</reference>
<sequence length="412" mass="45055">MNQSQLSFYKGYLRNNTEFASTLRTASSINEEKVELILTETEKVLHGFEELSLQEENSLAKAKETMKDAQDKHEYNNRSVRKFRSLLKELADGHKEGKLQGYTNGCTKGGSFSSKGAVAEAIKRRTVLTKTWIEKARISGLKLQEAKGNKALIRDVAKGAKKLAESLEKKMAKLEETVKRSEEGADVARQLASQVCSVEKQLAAAQSELQGNIMDLCKRVDDVELKVDDVEGVVEVLAGNVKTNSAQGNANAVLALMNEANLAGTNEDLSKTKVQVSDNASFLSDLNLSCQGTDEELGQLNIQVEKLDERLAAMEIERQKEKAHSEKTIADSEKTIADSEKTIEEQRKRIDVLLAAVEVGKQEPSLRNAVCQVASLGIRKALGVKDVNTQPGGVELLAIMPDSAAAGEENHQ</sequence>
<evidence type="ECO:0000313" key="3">
    <source>
        <dbReference type="Proteomes" id="UP001165082"/>
    </source>
</evidence>
<dbReference type="Proteomes" id="UP001165082">
    <property type="component" value="Unassembled WGS sequence"/>
</dbReference>
<dbReference type="EMBL" id="BRXZ01000214">
    <property type="protein sequence ID" value="GMI07559.1"/>
    <property type="molecule type" value="Genomic_DNA"/>
</dbReference>
<protein>
    <submittedName>
        <fullName evidence="2">Uncharacterized protein</fullName>
    </submittedName>
</protein>
<evidence type="ECO:0000256" key="1">
    <source>
        <dbReference type="SAM" id="Coils"/>
    </source>
</evidence>
<keyword evidence="1" id="KW-0175">Coiled coil</keyword>
<feature type="coiled-coil region" evidence="1">
    <location>
        <begin position="157"/>
        <end position="191"/>
    </location>
</feature>
<accession>A0A9W7CMV6</accession>
<name>A0A9W7CMV6_9STRA</name>